<name>A0ACB8CSW7_DERSI</name>
<gene>
    <name evidence="1" type="ORF">HPB49_019688</name>
</gene>
<comment type="caution">
    <text evidence="1">The sequence shown here is derived from an EMBL/GenBank/DDBJ whole genome shotgun (WGS) entry which is preliminary data.</text>
</comment>
<evidence type="ECO:0000313" key="1">
    <source>
        <dbReference type="EMBL" id="KAH7950107.1"/>
    </source>
</evidence>
<dbReference type="Proteomes" id="UP000821865">
    <property type="component" value="Chromosome 5"/>
</dbReference>
<protein>
    <submittedName>
        <fullName evidence="1">Uncharacterized protein</fullName>
    </submittedName>
</protein>
<proteinExistence type="predicted"/>
<evidence type="ECO:0000313" key="2">
    <source>
        <dbReference type="Proteomes" id="UP000821865"/>
    </source>
</evidence>
<organism evidence="1 2">
    <name type="scientific">Dermacentor silvarum</name>
    <name type="common">Tick</name>
    <dbReference type="NCBI Taxonomy" id="543639"/>
    <lineage>
        <taxon>Eukaryota</taxon>
        <taxon>Metazoa</taxon>
        <taxon>Ecdysozoa</taxon>
        <taxon>Arthropoda</taxon>
        <taxon>Chelicerata</taxon>
        <taxon>Arachnida</taxon>
        <taxon>Acari</taxon>
        <taxon>Parasitiformes</taxon>
        <taxon>Ixodida</taxon>
        <taxon>Ixodoidea</taxon>
        <taxon>Ixodidae</taxon>
        <taxon>Rhipicephalinae</taxon>
        <taxon>Dermacentor</taxon>
    </lineage>
</organism>
<keyword evidence="2" id="KW-1185">Reference proteome</keyword>
<dbReference type="EMBL" id="CM023474">
    <property type="protein sequence ID" value="KAH7950107.1"/>
    <property type="molecule type" value="Genomic_DNA"/>
</dbReference>
<sequence length="226" mass="25018">MHWKLAYITHVHKGHGAREDLLSSDRPIAYTSIVCRTFEHVLNAKIHAHLETHGLLSPAQDGFRRNRSCETARGFLVNIARAHLDERTPYELIQLDMPPAFDRVQHPALLGSIEAKVISGTVLSLTSSFLSNRTQRVTYRGVASSRRAVLAGISEGSVLGPTLSTIYIDSITQNVTSIPFLYADDIALLQPIHKPSDYVSFKLTLTLVISELSDTNFLSAATNRVQ</sequence>
<accession>A0ACB8CSW7</accession>
<reference evidence="1" key="1">
    <citation type="submission" date="2020-05" db="EMBL/GenBank/DDBJ databases">
        <title>Large-scale comparative analyses of tick genomes elucidate their genetic diversity and vector capacities.</title>
        <authorList>
            <person name="Jia N."/>
            <person name="Wang J."/>
            <person name="Shi W."/>
            <person name="Du L."/>
            <person name="Sun Y."/>
            <person name="Zhan W."/>
            <person name="Jiang J."/>
            <person name="Wang Q."/>
            <person name="Zhang B."/>
            <person name="Ji P."/>
            <person name="Sakyi L.B."/>
            <person name="Cui X."/>
            <person name="Yuan T."/>
            <person name="Jiang B."/>
            <person name="Yang W."/>
            <person name="Lam T.T.-Y."/>
            <person name="Chang Q."/>
            <person name="Ding S."/>
            <person name="Wang X."/>
            <person name="Zhu J."/>
            <person name="Ruan X."/>
            <person name="Zhao L."/>
            <person name="Wei J."/>
            <person name="Que T."/>
            <person name="Du C."/>
            <person name="Cheng J."/>
            <person name="Dai P."/>
            <person name="Han X."/>
            <person name="Huang E."/>
            <person name="Gao Y."/>
            <person name="Liu J."/>
            <person name="Shao H."/>
            <person name="Ye R."/>
            <person name="Li L."/>
            <person name="Wei W."/>
            <person name="Wang X."/>
            <person name="Wang C."/>
            <person name="Yang T."/>
            <person name="Huo Q."/>
            <person name="Li W."/>
            <person name="Guo W."/>
            <person name="Chen H."/>
            <person name="Zhou L."/>
            <person name="Ni X."/>
            <person name="Tian J."/>
            <person name="Zhou Y."/>
            <person name="Sheng Y."/>
            <person name="Liu T."/>
            <person name="Pan Y."/>
            <person name="Xia L."/>
            <person name="Li J."/>
            <person name="Zhao F."/>
            <person name="Cao W."/>
        </authorList>
    </citation>
    <scope>NUCLEOTIDE SEQUENCE</scope>
    <source>
        <strain evidence="1">Dsil-2018</strain>
    </source>
</reference>